<evidence type="ECO:0000313" key="2">
    <source>
        <dbReference type="Proteomes" id="UP000182660"/>
    </source>
</evidence>
<dbReference type="InterPro" id="IPR010877">
    <property type="entry name" value="Phage_Mu_Gp46"/>
</dbReference>
<reference evidence="1 2" key="1">
    <citation type="submission" date="2016-11" db="EMBL/GenBank/DDBJ databases">
        <authorList>
            <person name="Klemetsen T."/>
        </authorList>
    </citation>
    <scope>NUCLEOTIDE SEQUENCE [LARGE SCALE GENOMIC DNA]</scope>
    <source>
        <strain evidence="1">MT 2528</strain>
    </source>
</reference>
<dbReference type="Pfam" id="PF07409">
    <property type="entry name" value="GP46"/>
    <property type="match status" value="1"/>
</dbReference>
<gene>
    <name evidence="1" type="ORF">MT2528_0772</name>
</gene>
<accession>A0ABY1H8C8</accession>
<protein>
    <submittedName>
        <fullName evidence="1">Uncharacterized protein</fullName>
    </submittedName>
</protein>
<dbReference type="RefSeq" id="WP_065826303.1">
    <property type="nucleotide sequence ID" value="NZ_CAWQZC010000101.1"/>
</dbReference>
<organism evidence="1 2">
    <name type="scientific">Moritella viscosa</name>
    <dbReference type="NCBI Taxonomy" id="80854"/>
    <lineage>
        <taxon>Bacteria</taxon>
        <taxon>Pseudomonadati</taxon>
        <taxon>Pseudomonadota</taxon>
        <taxon>Gammaproteobacteria</taxon>
        <taxon>Alteromonadales</taxon>
        <taxon>Moritellaceae</taxon>
        <taxon>Moritella</taxon>
    </lineage>
</organism>
<dbReference type="EMBL" id="FPLJ01000022">
    <property type="protein sequence ID" value="SGY85038.1"/>
    <property type="molecule type" value="Genomic_DNA"/>
</dbReference>
<sequence>MIRQLPQSVHVDIQHSDDSDPIVELVLLSLFTDARANDNDTLPDSSACCRGFIGDAFSASPWGSRLWLLSREKLTLDIRNKAVSYAKEALAWLLETHRDLGQLAAKITVTGAIPKLNTLALYVTVTKPDGRDVNINIARLWGTQHAL</sequence>
<dbReference type="Proteomes" id="UP000182660">
    <property type="component" value="Unassembled WGS sequence"/>
</dbReference>
<name>A0ABY1H8C8_9GAMM</name>
<dbReference type="GeneID" id="61294441"/>
<proteinExistence type="predicted"/>
<comment type="caution">
    <text evidence="1">The sequence shown here is derived from an EMBL/GenBank/DDBJ whole genome shotgun (WGS) entry which is preliminary data.</text>
</comment>
<evidence type="ECO:0000313" key="1">
    <source>
        <dbReference type="EMBL" id="SGY85038.1"/>
    </source>
</evidence>
<keyword evidence="2" id="KW-1185">Reference proteome</keyword>